<keyword evidence="5" id="KW-0808">Transferase</keyword>
<evidence type="ECO:0000256" key="2">
    <source>
        <dbReference type="ARBA" id="ARBA00005194"/>
    </source>
</evidence>
<dbReference type="GO" id="GO:0006633">
    <property type="term" value="P:fatty acid biosynthetic process"/>
    <property type="evidence" value="ECO:0007669"/>
    <property type="project" value="InterPro"/>
</dbReference>
<evidence type="ECO:0000313" key="16">
    <source>
        <dbReference type="Proteomes" id="UP001153076"/>
    </source>
</evidence>
<evidence type="ECO:0000256" key="10">
    <source>
        <dbReference type="ARBA" id="ARBA00047375"/>
    </source>
</evidence>
<keyword evidence="6 12" id="KW-0812">Transmembrane</keyword>
<evidence type="ECO:0000256" key="11">
    <source>
        <dbReference type="SAM" id="MobiDB-lite"/>
    </source>
</evidence>
<dbReference type="FunFam" id="3.40.47.10:FF:000028">
    <property type="entry name" value="3-ketoacyl-CoA synthase"/>
    <property type="match status" value="1"/>
</dbReference>
<dbReference type="CDD" id="cd00831">
    <property type="entry name" value="CHS_like"/>
    <property type="match status" value="1"/>
</dbReference>
<accession>A0A9Q1K520</accession>
<dbReference type="AlphaFoldDB" id="A0A9Q1K520"/>
<evidence type="ECO:0000256" key="9">
    <source>
        <dbReference type="ARBA" id="ARBA00023315"/>
    </source>
</evidence>
<dbReference type="SUPFAM" id="SSF53901">
    <property type="entry name" value="Thiolase-like"/>
    <property type="match status" value="2"/>
</dbReference>
<dbReference type="EMBL" id="JAKOGI010000323">
    <property type="protein sequence ID" value="KAJ8436898.1"/>
    <property type="molecule type" value="Genomic_DNA"/>
</dbReference>
<comment type="subcellular location">
    <subcellularLocation>
        <location evidence="1">Membrane</location>
    </subcellularLocation>
</comment>
<dbReference type="GO" id="GO:0009922">
    <property type="term" value="F:fatty acid elongase activity"/>
    <property type="evidence" value="ECO:0007669"/>
    <property type="project" value="UniProtKB-EC"/>
</dbReference>
<sequence length="679" mass="75655">MGSVELERERLTAEMAFRDEASMVIKIRRKLPDFLQSVKLKYVKLGFIYSIGLSKSSVTSLLVVFLSLPLFVSTFVHLTPLVVVPINMDLWANADTSTGLTGLAALLFVLGLYWARRPRPVYLVDFACYKPEDDRKMSVDSFIKMTENCGAFEENTVDFQTRIARRSGLGDETYFAKGIMSQPPDLSMDSARAEAQSVIFSTIDALFEKTGTRPEDIDILIVNCSLFNPTPSLSSMIVNHYNLDPSVKTFNLSGMGCSAGLISIDLAKHLLRASPNSRALVFSTENITQNWYFGNDRSMLLCNCIFRMGGAAVLLSNKAQDMARSKYELTHTVRTHKGSDESSYNCVYQREDDKGVVGVSLARELMAVAGDALKTNITTLGPLVLPWSEQLMFLVTLVRRKVLKHVKVKPYIPDFKLAFEHFCIHAGGRAVLDEIQKNLQLSEWHMEPSRMTLHRFGNTSSSSLWYELAYTEAKGRVKGGDRVWQIAFGSGFKCNSAVWKALREVQNTMWAALVLGPTPPLIPFISTTNLRPPRERLLAAPRTAVTGRRALRISATSQEAGGLGKAVPGALSPGAKSITNPGPNSQQGKKKVDTEEPKKEKEITGSDILRALHRASARKAQISSNKKMQQRRRTAASLTRTQNANRVVDYDKVRPLTIKSDWATRLDELEKRLQEFLSI</sequence>
<organism evidence="15 16">
    <name type="scientific">Carnegiea gigantea</name>
    <dbReference type="NCBI Taxonomy" id="171969"/>
    <lineage>
        <taxon>Eukaryota</taxon>
        <taxon>Viridiplantae</taxon>
        <taxon>Streptophyta</taxon>
        <taxon>Embryophyta</taxon>
        <taxon>Tracheophyta</taxon>
        <taxon>Spermatophyta</taxon>
        <taxon>Magnoliopsida</taxon>
        <taxon>eudicotyledons</taxon>
        <taxon>Gunneridae</taxon>
        <taxon>Pentapetalae</taxon>
        <taxon>Caryophyllales</taxon>
        <taxon>Cactineae</taxon>
        <taxon>Cactaceae</taxon>
        <taxon>Cactoideae</taxon>
        <taxon>Echinocereeae</taxon>
        <taxon>Carnegiea</taxon>
    </lineage>
</organism>
<comment type="catalytic activity">
    <reaction evidence="10">
        <text>a very-long-chain acyl-CoA + malonyl-CoA + H(+) = a very-long-chain 3-oxoacyl-CoA + CO2 + CoA</text>
        <dbReference type="Rhea" id="RHEA:32727"/>
        <dbReference type="ChEBI" id="CHEBI:15378"/>
        <dbReference type="ChEBI" id="CHEBI:16526"/>
        <dbReference type="ChEBI" id="CHEBI:57287"/>
        <dbReference type="ChEBI" id="CHEBI:57384"/>
        <dbReference type="ChEBI" id="CHEBI:90725"/>
        <dbReference type="ChEBI" id="CHEBI:90736"/>
        <dbReference type="EC" id="2.3.1.199"/>
    </reaction>
</comment>
<dbReference type="Proteomes" id="UP001153076">
    <property type="component" value="Unassembled WGS sequence"/>
</dbReference>
<evidence type="ECO:0000256" key="12">
    <source>
        <dbReference type="SAM" id="Phobius"/>
    </source>
</evidence>
<feature type="domain" description="FAE" evidence="13">
    <location>
        <begin position="114"/>
        <end position="402"/>
    </location>
</feature>
<dbReference type="InterPro" id="IPR013747">
    <property type="entry name" value="ACP_syn_III_C"/>
</dbReference>
<dbReference type="InterPro" id="IPR012392">
    <property type="entry name" value="3-ktacl-CoA_syn"/>
</dbReference>
<feature type="compositionally biased region" description="Basic and acidic residues" evidence="11">
    <location>
        <begin position="590"/>
        <end position="604"/>
    </location>
</feature>
<dbReference type="EC" id="2.3.1.199" evidence="4"/>
<evidence type="ECO:0000256" key="4">
    <source>
        <dbReference type="ARBA" id="ARBA00012307"/>
    </source>
</evidence>
<feature type="region of interest" description="Disordered" evidence="11">
    <location>
        <begin position="618"/>
        <end position="638"/>
    </location>
</feature>
<keyword evidence="9" id="KW-0012">Acyltransferase</keyword>
<dbReference type="Pfam" id="PF08541">
    <property type="entry name" value="ACP_syn_III_C"/>
    <property type="match status" value="1"/>
</dbReference>
<gene>
    <name evidence="15" type="ORF">Cgig2_017323</name>
</gene>
<name>A0A9Q1K520_9CARY</name>
<protein>
    <recommendedName>
        <fullName evidence="4">very-long-chain 3-oxoacyl-CoA synthase</fullName>
        <ecNumber evidence="4">2.3.1.199</ecNumber>
    </recommendedName>
</protein>
<evidence type="ECO:0000259" key="14">
    <source>
        <dbReference type="Pfam" id="PF08541"/>
    </source>
</evidence>
<feature type="domain" description="Beta-ketoacyl-[acyl-carrier-protein] synthase III C-terminal" evidence="14">
    <location>
        <begin position="420"/>
        <end position="500"/>
    </location>
</feature>
<keyword evidence="8 12" id="KW-0472">Membrane</keyword>
<evidence type="ECO:0000256" key="1">
    <source>
        <dbReference type="ARBA" id="ARBA00004370"/>
    </source>
</evidence>
<comment type="caution">
    <text evidence="15">The sequence shown here is derived from an EMBL/GenBank/DDBJ whole genome shotgun (WGS) entry which is preliminary data.</text>
</comment>
<dbReference type="OrthoDB" id="329835at2759"/>
<evidence type="ECO:0000256" key="3">
    <source>
        <dbReference type="ARBA" id="ARBA00005531"/>
    </source>
</evidence>
<dbReference type="InterPro" id="IPR013601">
    <property type="entry name" value="FAE1_typ3_polyketide_synth"/>
</dbReference>
<feature type="transmembrane region" description="Helical" evidence="12">
    <location>
        <begin position="98"/>
        <end position="115"/>
    </location>
</feature>
<feature type="region of interest" description="Disordered" evidence="11">
    <location>
        <begin position="556"/>
        <end position="605"/>
    </location>
</feature>
<feature type="compositionally biased region" description="Polar residues" evidence="11">
    <location>
        <begin position="577"/>
        <end position="587"/>
    </location>
</feature>
<proteinExistence type="inferred from homology"/>
<dbReference type="Gene3D" id="3.40.47.10">
    <property type="match status" value="1"/>
</dbReference>
<keyword evidence="7 12" id="KW-1133">Transmembrane helix</keyword>
<evidence type="ECO:0000256" key="8">
    <source>
        <dbReference type="ARBA" id="ARBA00023136"/>
    </source>
</evidence>
<feature type="transmembrane region" description="Helical" evidence="12">
    <location>
        <begin position="58"/>
        <end position="78"/>
    </location>
</feature>
<evidence type="ECO:0000256" key="5">
    <source>
        <dbReference type="ARBA" id="ARBA00022679"/>
    </source>
</evidence>
<evidence type="ECO:0000259" key="13">
    <source>
        <dbReference type="Pfam" id="PF08392"/>
    </source>
</evidence>
<comment type="similarity">
    <text evidence="3">Belongs to the thiolase-like superfamily. Chalcone/stilbene synthases family.</text>
</comment>
<dbReference type="PANTHER" id="PTHR31561">
    <property type="entry name" value="3-KETOACYL-COA SYNTHASE"/>
    <property type="match status" value="1"/>
</dbReference>
<dbReference type="GO" id="GO:0016020">
    <property type="term" value="C:membrane"/>
    <property type="evidence" value="ECO:0007669"/>
    <property type="project" value="UniProtKB-SubCell"/>
</dbReference>
<evidence type="ECO:0000256" key="6">
    <source>
        <dbReference type="ARBA" id="ARBA00022692"/>
    </source>
</evidence>
<keyword evidence="16" id="KW-1185">Reference proteome</keyword>
<evidence type="ECO:0000313" key="15">
    <source>
        <dbReference type="EMBL" id="KAJ8436898.1"/>
    </source>
</evidence>
<reference evidence="15" key="1">
    <citation type="submission" date="2022-04" db="EMBL/GenBank/DDBJ databases">
        <title>Carnegiea gigantea Genome sequencing and assembly v2.</title>
        <authorList>
            <person name="Copetti D."/>
            <person name="Sanderson M.J."/>
            <person name="Burquez A."/>
            <person name="Wojciechowski M.F."/>
        </authorList>
    </citation>
    <scope>NUCLEOTIDE SEQUENCE</scope>
    <source>
        <strain evidence="15">SGP5-SGP5p</strain>
        <tissue evidence="15">Aerial part</tissue>
    </source>
</reference>
<dbReference type="Pfam" id="PF08392">
    <property type="entry name" value="FAE1_CUT1_RppA"/>
    <property type="match status" value="1"/>
</dbReference>
<comment type="pathway">
    <text evidence="2">Lipid metabolism; fatty acid biosynthesis.</text>
</comment>
<dbReference type="InterPro" id="IPR016039">
    <property type="entry name" value="Thiolase-like"/>
</dbReference>
<evidence type="ECO:0000256" key="7">
    <source>
        <dbReference type="ARBA" id="ARBA00022989"/>
    </source>
</evidence>